<evidence type="ECO:0000313" key="10">
    <source>
        <dbReference type="EMBL" id="AYG61682.1"/>
    </source>
</evidence>
<protein>
    <submittedName>
        <fullName evidence="10">ABC transporter ATP-binding protein</fullName>
    </submittedName>
</protein>
<feature type="domain" description="ABC transporter" evidence="9">
    <location>
        <begin position="29"/>
        <end position="281"/>
    </location>
</feature>
<dbReference type="Pfam" id="PF08352">
    <property type="entry name" value="oligo_HPY"/>
    <property type="match status" value="2"/>
</dbReference>
<dbReference type="AlphaFoldDB" id="A0A387G0X2"/>
<evidence type="ECO:0000256" key="2">
    <source>
        <dbReference type="ARBA" id="ARBA00005417"/>
    </source>
</evidence>
<evidence type="ECO:0000256" key="1">
    <source>
        <dbReference type="ARBA" id="ARBA00004417"/>
    </source>
</evidence>
<keyword evidence="5" id="KW-0547">Nucleotide-binding</keyword>
<dbReference type="Proteomes" id="UP000282195">
    <property type="component" value="Plasmid pRCCGE525c"/>
</dbReference>
<evidence type="ECO:0000259" key="9">
    <source>
        <dbReference type="PROSITE" id="PS50893"/>
    </source>
</evidence>
<gene>
    <name evidence="10" type="ORF">CCGE525_22590</name>
</gene>
<dbReference type="PANTHER" id="PTHR43297">
    <property type="entry name" value="OLIGOPEPTIDE TRANSPORT ATP-BINDING PROTEIN APPD"/>
    <property type="match status" value="1"/>
</dbReference>
<dbReference type="GO" id="GO:0005524">
    <property type="term" value="F:ATP binding"/>
    <property type="evidence" value="ECO:0007669"/>
    <property type="project" value="UniProtKB-KW"/>
</dbReference>
<dbReference type="InterPro" id="IPR027417">
    <property type="entry name" value="P-loop_NTPase"/>
</dbReference>
<dbReference type="GO" id="GO:0005886">
    <property type="term" value="C:plasma membrane"/>
    <property type="evidence" value="ECO:0007669"/>
    <property type="project" value="UniProtKB-SubCell"/>
</dbReference>
<geneLocation type="plasmid" evidence="11">
    <name>prccge525c</name>
</geneLocation>
<dbReference type="PROSITE" id="PS00211">
    <property type="entry name" value="ABC_TRANSPORTER_1"/>
    <property type="match status" value="1"/>
</dbReference>
<dbReference type="Gene3D" id="3.40.50.300">
    <property type="entry name" value="P-loop containing nucleotide triphosphate hydrolases"/>
    <property type="match status" value="2"/>
</dbReference>
<feature type="domain" description="ABC transporter" evidence="9">
    <location>
        <begin position="377"/>
        <end position="620"/>
    </location>
</feature>
<dbReference type="PROSITE" id="PS50893">
    <property type="entry name" value="ABC_TRANSPORTER_2"/>
    <property type="match status" value="2"/>
</dbReference>
<name>A0A387G0X2_9HYPH</name>
<evidence type="ECO:0000256" key="3">
    <source>
        <dbReference type="ARBA" id="ARBA00022448"/>
    </source>
</evidence>
<comment type="subcellular location">
    <subcellularLocation>
        <location evidence="1">Cell inner membrane</location>
        <topology evidence="1">Peripheral membrane protein</topology>
    </subcellularLocation>
</comment>
<dbReference type="InterPro" id="IPR017871">
    <property type="entry name" value="ABC_transporter-like_CS"/>
</dbReference>
<keyword evidence="3" id="KW-0813">Transport</keyword>
<dbReference type="SUPFAM" id="SSF52540">
    <property type="entry name" value="P-loop containing nucleoside triphosphate hydrolases"/>
    <property type="match status" value="2"/>
</dbReference>
<dbReference type="NCBIfam" id="NF007739">
    <property type="entry name" value="PRK10419.1"/>
    <property type="match status" value="2"/>
</dbReference>
<feature type="region of interest" description="Disordered" evidence="8">
    <location>
        <begin position="1"/>
        <end position="24"/>
    </location>
</feature>
<accession>A0A387G0X2</accession>
<evidence type="ECO:0000256" key="5">
    <source>
        <dbReference type="ARBA" id="ARBA00022741"/>
    </source>
</evidence>
<dbReference type="KEGG" id="rjg:CCGE525_22590"/>
<dbReference type="GO" id="GO:0016887">
    <property type="term" value="F:ATP hydrolysis activity"/>
    <property type="evidence" value="ECO:0007669"/>
    <property type="project" value="InterPro"/>
</dbReference>
<dbReference type="SMART" id="SM00382">
    <property type="entry name" value="AAA"/>
    <property type="match status" value="2"/>
</dbReference>
<dbReference type="GO" id="GO:0055085">
    <property type="term" value="P:transmembrane transport"/>
    <property type="evidence" value="ECO:0007669"/>
    <property type="project" value="UniProtKB-ARBA"/>
</dbReference>
<keyword evidence="4" id="KW-1003">Cell membrane</keyword>
<dbReference type="OrthoDB" id="9802264at2"/>
<dbReference type="Pfam" id="PF00005">
    <property type="entry name" value="ABC_tran"/>
    <property type="match status" value="2"/>
</dbReference>
<comment type="similarity">
    <text evidence="2">Belongs to the ABC transporter superfamily.</text>
</comment>
<sequence length="706" mass="76291">MKTAAPQKTLADLAPMPSSNGNRGPILDIKNLNVRLKRLPGDVTVLDDVSYTVEHGEALAIVGESGAGKSVSTRAVLDLLDDRRFTIEGSIKLDGQELLTMPHRQRRKYISSVASLVFQDPTRALNPSMRVGAQIAEAMYRVKGRAQRYSRKEAEARALELLRAVGIADPQERFHAYPHQLSGGMRQRVVIAVAIACAPKIIFCDEPTSGLDVTTQALIMDLLQNLREQLGVAMVLITHDLLLAASRVDNVMVMYQGRLVEKLPSNGLFHNAAMPYTQALLRAMPGFSGEVPEPMPTLPYRLRAIQVACAYAPICPRVQDICRERTPPLAAVGDHHDALCFFPGPAEKATRRSVVIDNTKPASADKREPLLICDDIVREFSVRRGLFGKGTVSAVDHVSFDIARGETLAIVGETGSGKSTLARAIMDAPGPKSGRISIAGRALTGGRSVSRKQRGKLVQMVFQDPVGALDPKWTVANLIAEPLGAQGSLAAEEKRRRIAEILSRVGLSASEFGARLPRETSGGQAQRIAIARALVSSPDLVICDEPVTALDVSVQAQIIRLLFELKRDLNLTFLLIAHDLSVVRVLANRVATMYLGRFCEIGDTADIFARPAHPYSAALLSAIPPHPGDPVERPRIRLLGEPPSPLAPPSGCRFRTRCAYAQDICAKVTPKLTEHGPNRSVACHFPLTGVEAAPSSASTATAEAPH</sequence>
<keyword evidence="10" id="KW-0614">Plasmid</keyword>
<dbReference type="GO" id="GO:0015833">
    <property type="term" value="P:peptide transport"/>
    <property type="evidence" value="ECO:0007669"/>
    <property type="project" value="InterPro"/>
</dbReference>
<keyword evidence="6 10" id="KW-0067">ATP-binding</keyword>
<dbReference type="NCBIfam" id="NF008453">
    <property type="entry name" value="PRK11308.1"/>
    <property type="match status" value="2"/>
</dbReference>
<evidence type="ECO:0000256" key="4">
    <source>
        <dbReference type="ARBA" id="ARBA00022475"/>
    </source>
</evidence>
<evidence type="ECO:0000256" key="6">
    <source>
        <dbReference type="ARBA" id="ARBA00022840"/>
    </source>
</evidence>
<dbReference type="FunFam" id="3.40.50.300:FF:000016">
    <property type="entry name" value="Oligopeptide ABC transporter ATP-binding component"/>
    <property type="match status" value="2"/>
</dbReference>
<dbReference type="InterPro" id="IPR013563">
    <property type="entry name" value="Oligopep_ABC_C"/>
</dbReference>
<evidence type="ECO:0000256" key="8">
    <source>
        <dbReference type="SAM" id="MobiDB-lite"/>
    </source>
</evidence>
<reference evidence="10 11" key="1">
    <citation type="submission" date="2018-10" db="EMBL/GenBank/DDBJ databases">
        <title>Rhizobium etli, R. leguminosarum and a new Rhizobium genospecies from Phaseolus dumosus.</title>
        <authorList>
            <person name="Ramirez-Puebla S.T."/>
            <person name="Rogel-Hernandez M.A."/>
            <person name="Guerrero G."/>
            <person name="Ormeno-Orrillo E."/>
            <person name="Martinez-Romero J.C."/>
            <person name="Negrete-Yankelevich S."/>
            <person name="Martinez-Romero E."/>
        </authorList>
    </citation>
    <scope>NUCLEOTIDE SEQUENCE [LARGE SCALE GENOMIC DNA]</scope>
    <source>
        <strain evidence="10 11">CCGE525</strain>
        <plasmid evidence="11">prccge525c</plasmid>
    </source>
</reference>
<keyword evidence="7" id="KW-0472">Membrane</keyword>
<dbReference type="InterPro" id="IPR003439">
    <property type="entry name" value="ABC_transporter-like_ATP-bd"/>
</dbReference>
<dbReference type="EMBL" id="CP032695">
    <property type="protein sequence ID" value="AYG61682.1"/>
    <property type="molecule type" value="Genomic_DNA"/>
</dbReference>
<dbReference type="RefSeq" id="WP_120706625.1">
    <property type="nucleotide sequence ID" value="NZ_CP032695.1"/>
</dbReference>
<dbReference type="CDD" id="cd03257">
    <property type="entry name" value="ABC_NikE_OppD_transporters"/>
    <property type="match status" value="2"/>
</dbReference>
<keyword evidence="11" id="KW-1185">Reference proteome</keyword>
<dbReference type="InterPro" id="IPR050388">
    <property type="entry name" value="ABC_Ni/Peptide_Import"/>
</dbReference>
<organism evidence="10 11">
    <name type="scientific">Rhizobium jaguaris</name>
    <dbReference type="NCBI Taxonomy" id="1312183"/>
    <lineage>
        <taxon>Bacteria</taxon>
        <taxon>Pseudomonadati</taxon>
        <taxon>Pseudomonadota</taxon>
        <taxon>Alphaproteobacteria</taxon>
        <taxon>Hyphomicrobiales</taxon>
        <taxon>Rhizobiaceae</taxon>
        <taxon>Rhizobium/Agrobacterium group</taxon>
        <taxon>Rhizobium</taxon>
    </lineage>
</organism>
<evidence type="ECO:0000313" key="11">
    <source>
        <dbReference type="Proteomes" id="UP000282195"/>
    </source>
</evidence>
<dbReference type="InterPro" id="IPR003593">
    <property type="entry name" value="AAA+_ATPase"/>
</dbReference>
<dbReference type="PANTHER" id="PTHR43297:SF2">
    <property type="entry name" value="DIPEPTIDE TRANSPORT ATP-BINDING PROTEIN DPPD"/>
    <property type="match status" value="1"/>
</dbReference>
<dbReference type="NCBIfam" id="TIGR01727">
    <property type="entry name" value="oligo_HPY"/>
    <property type="match status" value="2"/>
</dbReference>
<proteinExistence type="inferred from homology"/>
<evidence type="ECO:0000256" key="7">
    <source>
        <dbReference type="ARBA" id="ARBA00023136"/>
    </source>
</evidence>